<dbReference type="Pfam" id="PF13677">
    <property type="entry name" value="MotB_plug"/>
    <property type="match status" value="1"/>
</dbReference>
<evidence type="ECO:0000256" key="6">
    <source>
        <dbReference type="ARBA" id="ARBA00023136"/>
    </source>
</evidence>
<evidence type="ECO:0000256" key="7">
    <source>
        <dbReference type="PROSITE-ProRule" id="PRU00473"/>
    </source>
</evidence>
<dbReference type="PANTHER" id="PTHR30329:SF21">
    <property type="entry name" value="LIPOPROTEIN YIAD-RELATED"/>
    <property type="match status" value="1"/>
</dbReference>
<evidence type="ECO:0000256" key="2">
    <source>
        <dbReference type="ARBA" id="ARBA00008914"/>
    </source>
</evidence>
<protein>
    <submittedName>
        <fullName evidence="11">OmpA family protein</fullName>
    </submittedName>
</protein>
<keyword evidence="12" id="KW-1185">Reference proteome</keyword>
<name>A0A892IEQ6_9BURK</name>
<comment type="similarity">
    <text evidence="2">Belongs to the MotB family.</text>
</comment>
<dbReference type="RefSeq" id="WP_045552273.1">
    <property type="nucleotide sequence ID" value="NZ_CABVPR010000066.1"/>
</dbReference>
<feature type="transmembrane region" description="Helical" evidence="9">
    <location>
        <begin position="41"/>
        <end position="61"/>
    </location>
</feature>
<sequence length="303" mass="32557">MTANVESTGGAKRGRHADGDTIVKRAPRRAHDHDHGGNWKVAFADFCLALMCLFLLLWVLAARDEEETRIKLIEMSEQAMYDGGAGMFDGTGSAPSLDEPIGPRAIDPSTGAVTWDADDGLAQLAARFDRLGADAGLQDNLRSVMTPFGLRLMLHDSESQGVFERGSAVPAPPFRPLLDKMGALFAQTDSPLLVIGHTDSVPYRKYGLGGRSNWHLSADRAMSARRALVDGGMPPGRVLQVIGMADRAPLSSDSRAAHNRRIEFVVTTPQYARTLAAMFGPPAQVAPWAPGIDVASAGVRRDD</sequence>
<dbReference type="GO" id="GO:0005886">
    <property type="term" value="C:plasma membrane"/>
    <property type="evidence" value="ECO:0007669"/>
    <property type="project" value="UniProtKB-SubCell"/>
</dbReference>
<dbReference type="InterPro" id="IPR006665">
    <property type="entry name" value="OmpA-like"/>
</dbReference>
<evidence type="ECO:0000256" key="4">
    <source>
        <dbReference type="ARBA" id="ARBA00022692"/>
    </source>
</evidence>
<dbReference type="AlphaFoldDB" id="A0A892IEQ6"/>
<proteinExistence type="inferred from homology"/>
<dbReference type="PROSITE" id="PS51123">
    <property type="entry name" value="OMPA_2"/>
    <property type="match status" value="1"/>
</dbReference>
<keyword evidence="6 7" id="KW-0472">Membrane</keyword>
<accession>A0A892IEQ6</accession>
<keyword evidence="4 9" id="KW-0812">Transmembrane</keyword>
<dbReference type="CDD" id="cd07185">
    <property type="entry name" value="OmpA_C-like"/>
    <property type="match status" value="1"/>
</dbReference>
<dbReference type="InterPro" id="IPR025713">
    <property type="entry name" value="MotB-like_N_dom"/>
</dbReference>
<dbReference type="PANTHER" id="PTHR30329">
    <property type="entry name" value="STATOR ELEMENT OF FLAGELLAR MOTOR COMPLEX"/>
    <property type="match status" value="1"/>
</dbReference>
<feature type="compositionally biased region" description="Basic and acidic residues" evidence="8">
    <location>
        <begin position="16"/>
        <end position="34"/>
    </location>
</feature>
<organism evidence="11 12">
    <name type="scientific">Burkholderia dolosa</name>
    <dbReference type="NCBI Taxonomy" id="152500"/>
    <lineage>
        <taxon>Bacteria</taxon>
        <taxon>Pseudomonadati</taxon>
        <taxon>Pseudomonadota</taxon>
        <taxon>Betaproteobacteria</taxon>
        <taxon>Burkholderiales</taxon>
        <taxon>Burkholderiaceae</taxon>
        <taxon>Burkholderia</taxon>
        <taxon>Burkholderia cepacia complex</taxon>
    </lineage>
</organism>
<dbReference type="InterPro" id="IPR050330">
    <property type="entry name" value="Bact_OuterMem_StrucFunc"/>
</dbReference>
<gene>
    <name evidence="11" type="ORF">I6K02_20340</name>
</gene>
<evidence type="ECO:0000259" key="10">
    <source>
        <dbReference type="PROSITE" id="PS51123"/>
    </source>
</evidence>
<evidence type="ECO:0000256" key="8">
    <source>
        <dbReference type="SAM" id="MobiDB-lite"/>
    </source>
</evidence>
<dbReference type="EMBL" id="CP069483">
    <property type="protein sequence ID" value="QRO80658.1"/>
    <property type="molecule type" value="Genomic_DNA"/>
</dbReference>
<evidence type="ECO:0000256" key="5">
    <source>
        <dbReference type="ARBA" id="ARBA00022989"/>
    </source>
</evidence>
<dbReference type="Proteomes" id="UP000625568">
    <property type="component" value="Chromosome 2"/>
</dbReference>
<evidence type="ECO:0000256" key="1">
    <source>
        <dbReference type="ARBA" id="ARBA00004162"/>
    </source>
</evidence>
<evidence type="ECO:0000313" key="12">
    <source>
        <dbReference type="Proteomes" id="UP000625568"/>
    </source>
</evidence>
<evidence type="ECO:0000256" key="9">
    <source>
        <dbReference type="SAM" id="Phobius"/>
    </source>
</evidence>
<dbReference type="Pfam" id="PF00691">
    <property type="entry name" value="OmpA"/>
    <property type="match status" value="1"/>
</dbReference>
<dbReference type="SUPFAM" id="SSF103088">
    <property type="entry name" value="OmpA-like"/>
    <property type="match status" value="1"/>
</dbReference>
<dbReference type="InterPro" id="IPR036737">
    <property type="entry name" value="OmpA-like_sf"/>
</dbReference>
<evidence type="ECO:0000313" key="11">
    <source>
        <dbReference type="EMBL" id="QRO80658.1"/>
    </source>
</evidence>
<reference evidence="11 12" key="1">
    <citation type="submission" date="2021-02" db="EMBL/GenBank/DDBJ databases">
        <title>FDA dAtabase for Regulatory Grade micrObial Sequences (FDA-ARGOS): Supporting development and validation of Infectious Disease Dx tests.</title>
        <authorList>
            <person name="Minogue T."/>
            <person name="Wolcott M."/>
            <person name="Wasieloski L."/>
            <person name="Aguilar W."/>
            <person name="Moore D."/>
            <person name="Jaissle J."/>
            <person name="Tallon L."/>
            <person name="Sadzewicz L."/>
            <person name="Zhao X."/>
            <person name="Boylan J."/>
            <person name="Ott S."/>
            <person name="Bowen H."/>
            <person name="Vavikolanu K."/>
            <person name="Mehta A."/>
            <person name="Aluvathingal J."/>
            <person name="Nadendla S."/>
            <person name="Yan Y."/>
            <person name="Sichtig H."/>
        </authorList>
    </citation>
    <scope>NUCLEOTIDE SEQUENCE [LARGE SCALE GENOMIC DNA]</scope>
    <source>
        <strain evidence="11 12">FDAARGOS_1272</strain>
    </source>
</reference>
<dbReference type="Gene3D" id="3.30.1330.60">
    <property type="entry name" value="OmpA-like domain"/>
    <property type="match status" value="1"/>
</dbReference>
<keyword evidence="3" id="KW-1003">Cell membrane</keyword>
<evidence type="ECO:0000256" key="3">
    <source>
        <dbReference type="ARBA" id="ARBA00022475"/>
    </source>
</evidence>
<feature type="region of interest" description="Disordered" evidence="8">
    <location>
        <begin position="1"/>
        <end position="34"/>
    </location>
</feature>
<comment type="subcellular location">
    <subcellularLocation>
        <location evidence="1">Cell membrane</location>
        <topology evidence="1">Single-pass membrane protein</topology>
    </subcellularLocation>
</comment>
<dbReference type="GeneID" id="93130641"/>
<keyword evidence="5 9" id="KW-1133">Transmembrane helix</keyword>
<feature type="domain" description="OmpA-like" evidence="10">
    <location>
        <begin position="150"/>
        <end position="270"/>
    </location>
</feature>